<protein>
    <submittedName>
        <fullName evidence="2">Uncharacterized protein</fullName>
    </submittedName>
</protein>
<evidence type="ECO:0000313" key="3">
    <source>
        <dbReference type="Proteomes" id="UP000020406"/>
    </source>
</evidence>
<dbReference type="AlphaFoldDB" id="Z9JIW3"/>
<keyword evidence="1" id="KW-0812">Transmembrane</keyword>
<evidence type="ECO:0000313" key="2">
    <source>
        <dbReference type="EMBL" id="EWS78350.1"/>
    </source>
</evidence>
<name>Z9JIW3_9GAMM</name>
<keyword evidence="1" id="KW-1133">Transmembrane helix</keyword>
<dbReference type="KEGG" id="xtw:AB672_01200"/>
<feature type="transmembrane region" description="Helical" evidence="1">
    <location>
        <begin position="24"/>
        <end position="43"/>
    </location>
</feature>
<gene>
    <name evidence="2" type="ORF">AF72_06385</name>
</gene>
<dbReference type="PATRIC" id="fig|1444770.3.peg.1527"/>
<dbReference type="Proteomes" id="UP000020406">
    <property type="component" value="Unassembled WGS sequence"/>
</dbReference>
<evidence type="ECO:0000256" key="1">
    <source>
        <dbReference type="SAM" id="Phobius"/>
    </source>
</evidence>
<reference evidence="2 3" key="1">
    <citation type="journal article" date="2014" name="Genome Announc.">
        <title>Draft Genome Sequence of Xylella fastidiosa Pear Leaf Scorch Strain in Taiwan.</title>
        <authorList>
            <person name="Su C.C."/>
            <person name="Deng W.L."/>
            <person name="Jan F.J."/>
            <person name="Chang C.J."/>
            <person name="Huang H."/>
            <person name="Chen J."/>
        </authorList>
    </citation>
    <scope>NUCLEOTIDE SEQUENCE [LARGE SCALE GENOMIC DNA]</scope>
    <source>
        <strain evidence="2 3">PLS229</strain>
    </source>
</reference>
<accession>Z9JIW3</accession>
<keyword evidence="1" id="KW-0472">Membrane</keyword>
<proteinExistence type="predicted"/>
<dbReference type="EMBL" id="JDSQ01000008">
    <property type="protein sequence ID" value="EWS78350.1"/>
    <property type="molecule type" value="Genomic_DNA"/>
</dbReference>
<comment type="caution">
    <text evidence="2">The sequence shown here is derived from an EMBL/GenBank/DDBJ whole genome shotgun (WGS) entry which is preliminary data.</text>
</comment>
<sequence length="64" mass="7248">MCTGIGQAGRYHVFINVTGLRIEHLIKATANFLLLILLFASFFELRHSLVLIEEDESLTSTDIR</sequence>
<organism evidence="2 3">
    <name type="scientific">Xylella taiwanensis</name>
    <dbReference type="NCBI Taxonomy" id="1444770"/>
    <lineage>
        <taxon>Bacteria</taxon>
        <taxon>Pseudomonadati</taxon>
        <taxon>Pseudomonadota</taxon>
        <taxon>Gammaproteobacteria</taxon>
        <taxon>Lysobacterales</taxon>
        <taxon>Lysobacteraceae</taxon>
        <taxon>Xylella</taxon>
    </lineage>
</organism>